<dbReference type="AlphaFoldDB" id="A0A8S1CIK3"/>
<feature type="signal peptide" evidence="1">
    <location>
        <begin position="1"/>
        <end position="18"/>
    </location>
</feature>
<evidence type="ECO:0000256" key="1">
    <source>
        <dbReference type="SAM" id="SignalP"/>
    </source>
</evidence>
<comment type="caution">
    <text evidence="2">The sequence shown here is derived from an EMBL/GenBank/DDBJ whole genome shotgun (WGS) entry which is preliminary data.</text>
</comment>
<proteinExistence type="predicted"/>
<gene>
    <name evidence="2" type="ORF">CLODIP_2_CD00852</name>
</gene>
<organism evidence="2 3">
    <name type="scientific">Cloeon dipterum</name>
    <dbReference type="NCBI Taxonomy" id="197152"/>
    <lineage>
        <taxon>Eukaryota</taxon>
        <taxon>Metazoa</taxon>
        <taxon>Ecdysozoa</taxon>
        <taxon>Arthropoda</taxon>
        <taxon>Hexapoda</taxon>
        <taxon>Insecta</taxon>
        <taxon>Pterygota</taxon>
        <taxon>Palaeoptera</taxon>
        <taxon>Ephemeroptera</taxon>
        <taxon>Pisciforma</taxon>
        <taxon>Baetidae</taxon>
        <taxon>Cloeon</taxon>
    </lineage>
</organism>
<protein>
    <submittedName>
        <fullName evidence="2">Uncharacterized protein</fullName>
    </submittedName>
</protein>
<evidence type="ECO:0000313" key="3">
    <source>
        <dbReference type="Proteomes" id="UP000494165"/>
    </source>
</evidence>
<reference evidence="2 3" key="1">
    <citation type="submission" date="2020-04" db="EMBL/GenBank/DDBJ databases">
        <authorList>
            <person name="Alioto T."/>
            <person name="Alioto T."/>
            <person name="Gomez Garrido J."/>
        </authorList>
    </citation>
    <scope>NUCLEOTIDE SEQUENCE [LARGE SCALE GENOMIC DNA]</scope>
</reference>
<dbReference type="EMBL" id="CADEPI010000039">
    <property type="protein sequence ID" value="CAB3368646.1"/>
    <property type="molecule type" value="Genomic_DNA"/>
</dbReference>
<feature type="chain" id="PRO_5035921064" evidence="1">
    <location>
        <begin position="19"/>
        <end position="927"/>
    </location>
</feature>
<evidence type="ECO:0000313" key="2">
    <source>
        <dbReference type="EMBL" id="CAB3368646.1"/>
    </source>
</evidence>
<keyword evidence="3" id="KW-1185">Reference proteome</keyword>
<keyword evidence="1" id="KW-0732">Signal</keyword>
<dbReference type="Proteomes" id="UP000494165">
    <property type="component" value="Unassembled WGS sequence"/>
</dbReference>
<name>A0A8S1CIK3_9INSE</name>
<accession>A0A8S1CIK3</accession>
<sequence length="927" mass="108225">MLDKWMFSKLLIFAMTASSHMSCSRQTNGISWQDMNNKVLRSAFDLSQELYHHREYILIIGDMDGERRELSRFLRNERNPFTEPNTRFRLPTFKTDNETGILIIDLPLFNEFKNNIVVDISNAFTLKLILSLADRLKIVLVMPDDIRGDSNAVKKFLLGLMKLVETLDENYISFLDSTMVVGTMTPKNNTNPEETKEDTLDYISNNPRLFKNKKLMKRLSDKIIDSILEIDFYRVNDAHIKLLSSHRNPQQSLVTSFYDIYTSRIQEMTDKQFYGEYLSSLDAMFRDRCSGEETEIYLVSSHGQRRSEVDLYHRILSKRTLTMADKWMFCKLLIFAMTACSQMSCSQQTIGISWQDMNNKVLKSTFDLSQELYRNKEYILIISDIDGEQRELSRFLRNERNPFTEPNNRFRLSTFKTDNETGILIIDLPLFNEFKNNIVVDISNAFTLKLILSLADRLKIVLVMPDDIRGDSNAVKKFLLGLMKLVETLDENYISFLDSTMVVGTMTPKNNTNPEETKEDQSLGVKMMLLMLVLSQLALIACAPFESSQEFLDWNKIGLNMKKAYDYVDQQMYGNSEFILILGDKQNSERRSELSRFLRDYHVPIFEKTPLNFPRFDVDFETGALLIDVPVFDELSDLTMVNILRAFVNKLILDRAKRLKIVIVVPNDIDKKDTTRFSSLLTTLVKILDQNFEYFLDSIGVVSMMQPGSTENETKEWLHDLTSSVQNEFEYIQYKLFIPFFNREPATDIKVQNYELFYRRNLILSHVFLNDAFEVYNHLSKNLSYSHPVKKERYQVAVDYYMEQKIFSSGFFNNTNAVKGLCDRIVTAVLQTDFLKGNLDHIKKLESMDHPSESMVTSEISRKAEERWLRLRFELEILDFSQKILQRRSSLAEFNVQNLLVEQVKLVRERTLQMYTPMDSKDAEDIE</sequence>